<name>A0A379J880_PSEFL</name>
<dbReference type="GO" id="GO:0000725">
    <property type="term" value="P:recombinational repair"/>
    <property type="evidence" value="ECO:0007669"/>
    <property type="project" value="TreeGrafter"/>
</dbReference>
<accession>A0A379J880</accession>
<keyword evidence="1" id="KW-0547">Nucleotide-binding</keyword>
<keyword evidence="4" id="KW-0067">ATP-binding</keyword>
<dbReference type="Pfam" id="PF00580">
    <property type="entry name" value="UvrD-helicase"/>
    <property type="match status" value="1"/>
</dbReference>
<organism evidence="6 7">
    <name type="scientific">Pseudomonas fluorescens</name>
    <dbReference type="NCBI Taxonomy" id="294"/>
    <lineage>
        <taxon>Bacteria</taxon>
        <taxon>Pseudomonadati</taxon>
        <taxon>Pseudomonadota</taxon>
        <taxon>Gammaproteobacteria</taxon>
        <taxon>Pseudomonadales</taxon>
        <taxon>Pseudomonadaceae</taxon>
        <taxon>Pseudomonas</taxon>
    </lineage>
</organism>
<dbReference type="GO" id="GO:0016787">
    <property type="term" value="F:hydrolase activity"/>
    <property type="evidence" value="ECO:0007669"/>
    <property type="project" value="UniProtKB-UniRule"/>
</dbReference>
<sequence length="667" mass="74025">MKLSQLVAPITDADVDWVIKLMGLETLDEPRRDFLKSMDTIDVAACPGSGKTTLVVAKLAILARHWKSRMQGICVLSHTNAAREEIEKRLGGTEVGQRLLRFPHYIDTIHGFTGRFLASPWLRSKGIALLAIDDDLTHKARRRKLTDSEHFGAKTAFEMKHKSLHSLRVRSADFDHPLGDENIGFAPHTATYKSVVKSLGGAAKAGYFCFDEVFVLGHALLDQEPGVCGALRLRFPCVLIDEMQDTQPDQAGILQRVFPHDDPDVRVIRVGDPNQEIFDRKTPLSDPFPDPKRQLEIASSFRFDQAIASIANTFAYVPITDGLKGLRTEGEPSTIPHTIIVFPDEDATGVLDEFGKLVLKHLPEDIREKGVFAVGAVHRLENFKPNQYPKALEHYWPSYRSDTTKTSFKPRTFAEGAHIARRYAMKEPTANSAVELLASCLINLGELAFPRSLVQIRGRHQAAVHEKFMIKHEAFAQYRDCLQQMLFVPSEITQQDWVKVIAPKLMVLAAALYDSEGVAAELLGRQYLAYEPAPVATEAGETGGSLVNTYRFQDVSAGVDIRMSSIHSEKGKTHAATIILETFRGSHFIQKLMPCLEGKKAATKRPQETAKKDMMLMYVGMTRPSHMLCLAIRQSSLGEGATGVKRRVALEKAGWSILELAASAPAP</sequence>
<dbReference type="AlphaFoldDB" id="A0A379J880"/>
<dbReference type="InterPro" id="IPR000212">
    <property type="entry name" value="DNA_helicase_UvrD/REP"/>
</dbReference>
<dbReference type="GO" id="GO:0005524">
    <property type="term" value="F:ATP binding"/>
    <property type="evidence" value="ECO:0007669"/>
    <property type="project" value="UniProtKB-UniRule"/>
</dbReference>
<evidence type="ECO:0000256" key="5">
    <source>
        <dbReference type="ARBA" id="ARBA00034923"/>
    </source>
</evidence>
<keyword evidence="2 6" id="KW-0378">Hydrolase</keyword>
<dbReference type="PROSITE" id="PS51198">
    <property type="entry name" value="UVRD_HELICASE_ATP_BIND"/>
    <property type="match status" value="1"/>
</dbReference>
<reference evidence="6 7" key="1">
    <citation type="submission" date="2018-06" db="EMBL/GenBank/DDBJ databases">
        <authorList>
            <consortium name="Pathogen Informatics"/>
            <person name="Doyle S."/>
        </authorList>
    </citation>
    <scope>NUCLEOTIDE SEQUENCE [LARGE SCALE GENOMIC DNA]</scope>
    <source>
        <strain evidence="6 7">NCTC10038</strain>
    </source>
</reference>
<proteinExistence type="predicted"/>
<dbReference type="SUPFAM" id="SSF52540">
    <property type="entry name" value="P-loop containing nucleoside triphosphate hydrolases"/>
    <property type="match status" value="1"/>
</dbReference>
<protein>
    <recommendedName>
        <fullName evidence="5">DNA 3'-5' helicase II</fullName>
    </recommendedName>
</protein>
<dbReference type="EMBL" id="LS483372">
    <property type="protein sequence ID" value="SQF91699.1"/>
    <property type="molecule type" value="Genomic_DNA"/>
</dbReference>
<evidence type="ECO:0000256" key="2">
    <source>
        <dbReference type="ARBA" id="ARBA00022801"/>
    </source>
</evidence>
<evidence type="ECO:0000256" key="3">
    <source>
        <dbReference type="ARBA" id="ARBA00022806"/>
    </source>
</evidence>
<dbReference type="InterPro" id="IPR027417">
    <property type="entry name" value="P-loop_NTPase"/>
</dbReference>
<dbReference type="InterPro" id="IPR014016">
    <property type="entry name" value="UvrD-like_ATP-bd"/>
</dbReference>
<dbReference type="GeneID" id="61639020"/>
<dbReference type="PANTHER" id="PTHR11070:SF2">
    <property type="entry name" value="ATP-DEPENDENT DNA HELICASE SRS2"/>
    <property type="match status" value="1"/>
</dbReference>
<dbReference type="PANTHER" id="PTHR11070">
    <property type="entry name" value="UVRD / RECB / PCRA DNA HELICASE FAMILY MEMBER"/>
    <property type="match status" value="1"/>
</dbReference>
<evidence type="ECO:0000313" key="7">
    <source>
        <dbReference type="Proteomes" id="UP000248640"/>
    </source>
</evidence>
<evidence type="ECO:0000313" key="6">
    <source>
        <dbReference type="EMBL" id="SQF91699.1"/>
    </source>
</evidence>
<dbReference type="RefSeq" id="WP_053256018.1">
    <property type="nucleotide sequence ID" value="NZ_CBCRXZ010000002.1"/>
</dbReference>
<gene>
    <name evidence="6" type="primary">uvrD_1</name>
    <name evidence="6" type="ORF">NCTC10038_03125</name>
</gene>
<evidence type="ECO:0000256" key="4">
    <source>
        <dbReference type="ARBA" id="ARBA00022840"/>
    </source>
</evidence>
<dbReference type="Proteomes" id="UP000248640">
    <property type="component" value="Chromosome 1"/>
</dbReference>
<keyword evidence="3 6" id="KW-0347">Helicase</keyword>
<dbReference type="Gene3D" id="3.40.50.300">
    <property type="entry name" value="P-loop containing nucleotide triphosphate hydrolases"/>
    <property type="match status" value="1"/>
</dbReference>
<dbReference type="GO" id="GO:0043138">
    <property type="term" value="F:3'-5' DNA helicase activity"/>
    <property type="evidence" value="ECO:0007669"/>
    <property type="project" value="TreeGrafter"/>
</dbReference>
<dbReference type="GO" id="GO:0003677">
    <property type="term" value="F:DNA binding"/>
    <property type="evidence" value="ECO:0007669"/>
    <property type="project" value="InterPro"/>
</dbReference>
<evidence type="ECO:0000256" key="1">
    <source>
        <dbReference type="ARBA" id="ARBA00022741"/>
    </source>
</evidence>